<keyword evidence="2" id="KW-1003">Cell membrane</keyword>
<keyword evidence="4 6" id="KW-1133">Transmembrane helix</keyword>
<dbReference type="InterPro" id="IPR050367">
    <property type="entry name" value="APC_superfamily"/>
</dbReference>
<dbReference type="Pfam" id="PF13520">
    <property type="entry name" value="AA_permease_2"/>
    <property type="match status" value="1"/>
</dbReference>
<proteinExistence type="predicted"/>
<feature type="transmembrane region" description="Helical" evidence="6">
    <location>
        <begin position="147"/>
        <end position="166"/>
    </location>
</feature>
<dbReference type="GO" id="GO:0005886">
    <property type="term" value="C:plasma membrane"/>
    <property type="evidence" value="ECO:0007669"/>
    <property type="project" value="UniProtKB-SubCell"/>
</dbReference>
<comment type="caution">
    <text evidence="7">The sequence shown here is derived from an EMBL/GenBank/DDBJ whole genome shotgun (WGS) entry which is preliminary data.</text>
</comment>
<keyword evidence="8" id="KW-1185">Reference proteome</keyword>
<keyword evidence="3 6" id="KW-0812">Transmembrane</keyword>
<keyword evidence="5 6" id="KW-0472">Membrane</keyword>
<organism evidence="7 8">
    <name type="scientific">Povalibacter uvarum</name>
    <dbReference type="NCBI Taxonomy" id="732238"/>
    <lineage>
        <taxon>Bacteria</taxon>
        <taxon>Pseudomonadati</taxon>
        <taxon>Pseudomonadota</taxon>
        <taxon>Gammaproteobacteria</taxon>
        <taxon>Steroidobacterales</taxon>
        <taxon>Steroidobacteraceae</taxon>
        <taxon>Povalibacter</taxon>
    </lineage>
</organism>
<feature type="transmembrane region" description="Helical" evidence="6">
    <location>
        <begin position="320"/>
        <end position="343"/>
    </location>
</feature>
<evidence type="ECO:0000256" key="2">
    <source>
        <dbReference type="ARBA" id="ARBA00022475"/>
    </source>
</evidence>
<evidence type="ECO:0000256" key="6">
    <source>
        <dbReference type="SAM" id="Phobius"/>
    </source>
</evidence>
<feature type="transmembrane region" description="Helical" evidence="6">
    <location>
        <begin position="59"/>
        <end position="81"/>
    </location>
</feature>
<feature type="transmembrane region" description="Helical" evidence="6">
    <location>
        <begin position="227"/>
        <end position="245"/>
    </location>
</feature>
<feature type="transmembrane region" description="Helical" evidence="6">
    <location>
        <begin position="372"/>
        <end position="392"/>
    </location>
</feature>
<protein>
    <submittedName>
        <fullName evidence="7">Ethanolamine permease</fullName>
    </submittedName>
</protein>
<feature type="transmembrane region" description="Helical" evidence="6">
    <location>
        <begin position="404"/>
        <end position="427"/>
    </location>
</feature>
<accession>A0A841HMC6</accession>
<feature type="transmembrane region" description="Helical" evidence="6">
    <location>
        <begin position="439"/>
        <end position="459"/>
    </location>
</feature>
<feature type="transmembrane region" description="Helical" evidence="6">
    <location>
        <begin position="173"/>
        <end position="196"/>
    </location>
</feature>
<evidence type="ECO:0000313" key="8">
    <source>
        <dbReference type="Proteomes" id="UP000588068"/>
    </source>
</evidence>
<reference evidence="7 8" key="1">
    <citation type="submission" date="2020-08" db="EMBL/GenBank/DDBJ databases">
        <title>Genomic Encyclopedia of Type Strains, Phase IV (KMG-IV): sequencing the most valuable type-strain genomes for metagenomic binning, comparative biology and taxonomic classification.</title>
        <authorList>
            <person name="Goeker M."/>
        </authorList>
    </citation>
    <scope>NUCLEOTIDE SEQUENCE [LARGE SCALE GENOMIC DNA]</scope>
    <source>
        <strain evidence="7 8">DSM 26723</strain>
    </source>
</reference>
<dbReference type="GO" id="GO:0022857">
    <property type="term" value="F:transmembrane transporter activity"/>
    <property type="evidence" value="ECO:0007669"/>
    <property type="project" value="InterPro"/>
</dbReference>
<feature type="transmembrane region" description="Helical" evidence="6">
    <location>
        <begin position="471"/>
        <end position="488"/>
    </location>
</feature>
<feature type="transmembrane region" description="Helical" evidence="6">
    <location>
        <begin position="117"/>
        <end position="141"/>
    </location>
</feature>
<dbReference type="EMBL" id="JACHHZ010000002">
    <property type="protein sequence ID" value="MBB6093430.1"/>
    <property type="molecule type" value="Genomic_DNA"/>
</dbReference>
<evidence type="ECO:0000313" key="7">
    <source>
        <dbReference type="EMBL" id="MBB6093430.1"/>
    </source>
</evidence>
<name>A0A841HMC6_9GAMM</name>
<evidence type="ECO:0000256" key="4">
    <source>
        <dbReference type="ARBA" id="ARBA00022989"/>
    </source>
</evidence>
<sequence length="521" mass="56120">MTDTKTVGSVTYQNAGKEYFEKRGLKRHARVWSLWALGVGAVISGHFSGWNFGIGAGGWGGLFIAAIIIAVMYLGLIFSLAEMSPALPHTGGAYSFARSAMGPWGGFITGLAESIEYIMTPAVIVFFIGSYVTGILEAIGFETAKNFQPLWWIGCYVLFVALNYWGVSLSFKVSVVVTLLALAVLAVFWVSAIPYADFSRWALNIAVGPDGALVELPEGNGEFLPKGWMGVLAALPFAVWLFLAIEELPLAAEESVDPKKDMPKGLIFGLFTLIFSALMIMFLNASIGGLEEGRMHGSFSLATSAEPLLDGFRVIYGDDIALTLALLAIIGLIASFHTIIFAFGRQIYSLSRAGYYPAAMSLTHGVRKTPHIALFTGAGIGLAVILAVWFALGAEKGGAKIGATLLNMAVFGAMISYAFQGVSFILLRKKFPNIERPYRSPLGVPGASLTVLIALVTLYYQLQDPLYREGVYAALAWYVAGIIYFALIGRHKLVLSPEEEFAITGGQHGHPEKEGYGTTKV</sequence>
<comment type="subcellular location">
    <subcellularLocation>
        <location evidence="1">Cell membrane</location>
        <topology evidence="1">Multi-pass membrane protein</topology>
    </subcellularLocation>
</comment>
<dbReference type="PANTHER" id="PTHR42770">
    <property type="entry name" value="AMINO ACID TRANSPORTER-RELATED"/>
    <property type="match status" value="1"/>
</dbReference>
<dbReference type="PANTHER" id="PTHR42770:SF7">
    <property type="entry name" value="MEMBRANE PROTEIN"/>
    <property type="match status" value="1"/>
</dbReference>
<dbReference type="InterPro" id="IPR002293">
    <property type="entry name" value="AA/rel_permease1"/>
</dbReference>
<gene>
    <name evidence="7" type="ORF">HNQ60_002308</name>
</gene>
<dbReference type="AlphaFoldDB" id="A0A841HMC6"/>
<dbReference type="RefSeq" id="WP_184331742.1">
    <property type="nucleotide sequence ID" value="NZ_JACHHZ010000002.1"/>
</dbReference>
<evidence type="ECO:0000256" key="3">
    <source>
        <dbReference type="ARBA" id="ARBA00022692"/>
    </source>
</evidence>
<dbReference type="Proteomes" id="UP000588068">
    <property type="component" value="Unassembled WGS sequence"/>
</dbReference>
<evidence type="ECO:0000256" key="5">
    <source>
        <dbReference type="ARBA" id="ARBA00023136"/>
    </source>
</evidence>
<feature type="transmembrane region" description="Helical" evidence="6">
    <location>
        <begin position="266"/>
        <end position="287"/>
    </location>
</feature>
<dbReference type="Gene3D" id="1.20.1740.10">
    <property type="entry name" value="Amino acid/polyamine transporter I"/>
    <property type="match status" value="1"/>
</dbReference>
<dbReference type="PIRSF" id="PIRSF006060">
    <property type="entry name" value="AA_transporter"/>
    <property type="match status" value="1"/>
</dbReference>
<feature type="transmembrane region" description="Helical" evidence="6">
    <location>
        <begin position="32"/>
        <end position="53"/>
    </location>
</feature>
<evidence type="ECO:0000256" key="1">
    <source>
        <dbReference type="ARBA" id="ARBA00004651"/>
    </source>
</evidence>